<protein>
    <submittedName>
        <fullName evidence="1">Uncharacterized protein</fullName>
    </submittedName>
</protein>
<dbReference type="Proteomes" id="UP000199297">
    <property type="component" value="Unassembled WGS sequence"/>
</dbReference>
<organism evidence="1 3">
    <name type="scientific">Colwellia chukchiensis</name>
    <dbReference type="NCBI Taxonomy" id="641665"/>
    <lineage>
        <taxon>Bacteria</taxon>
        <taxon>Pseudomonadati</taxon>
        <taxon>Pseudomonadota</taxon>
        <taxon>Gammaproteobacteria</taxon>
        <taxon>Alteromonadales</taxon>
        <taxon>Colwelliaceae</taxon>
        <taxon>Colwellia</taxon>
    </lineage>
</organism>
<proteinExistence type="predicted"/>
<sequence>NSIRLHTTLNDMSPIEFESVSKKCAA</sequence>
<evidence type="ECO:0000313" key="2">
    <source>
        <dbReference type="EMBL" id="SEL96776.1"/>
    </source>
</evidence>
<evidence type="ECO:0000313" key="3">
    <source>
        <dbReference type="Proteomes" id="UP000199297"/>
    </source>
</evidence>
<evidence type="ECO:0000313" key="1">
    <source>
        <dbReference type="EMBL" id="SEL96472.1"/>
    </source>
</evidence>
<dbReference type="EMBL" id="FOBI01000047">
    <property type="protein sequence ID" value="SEL96776.1"/>
    <property type="molecule type" value="Genomic_DNA"/>
</dbReference>
<reference evidence="3" key="1">
    <citation type="submission" date="2016-10" db="EMBL/GenBank/DDBJ databases">
        <authorList>
            <person name="Varghese N."/>
            <person name="Submissions S."/>
        </authorList>
    </citation>
    <scope>NUCLEOTIDE SEQUENCE [LARGE SCALE GENOMIC DNA]</scope>
    <source>
        <strain evidence="3">CGMCC 1.9127</strain>
    </source>
</reference>
<accession>A0A1H7UHF6</accession>
<reference evidence="1" key="2">
    <citation type="submission" date="2016-10" db="EMBL/GenBank/DDBJ databases">
        <authorList>
            <person name="de Groot N.N."/>
        </authorList>
    </citation>
    <scope>NUCLEOTIDE SEQUENCE [LARGE SCALE GENOMIC DNA]</scope>
    <source>
        <strain evidence="1">CGMCC 1.9127</strain>
    </source>
</reference>
<feature type="non-terminal residue" evidence="1">
    <location>
        <position position="1"/>
    </location>
</feature>
<keyword evidence="3" id="KW-1185">Reference proteome</keyword>
<gene>
    <name evidence="1" type="ORF">SAMN05216262_1451</name>
    <name evidence="2" type="ORF">SAMN05216262_1471</name>
</gene>
<name>A0A1H7UHF6_9GAMM</name>
<dbReference type="AlphaFoldDB" id="A0A1H7UHF6"/>
<dbReference type="EMBL" id="FOBI01000045">
    <property type="protein sequence ID" value="SEL96472.1"/>
    <property type="molecule type" value="Genomic_DNA"/>
</dbReference>